<organism evidence="1">
    <name type="scientific">Rhizophagus irregularis (strain DAOM 181602 / DAOM 197198 / MUCL 43194)</name>
    <name type="common">Arbuscular mycorrhizal fungus</name>
    <name type="synonym">Glomus intraradices</name>
    <dbReference type="NCBI Taxonomy" id="747089"/>
    <lineage>
        <taxon>Eukaryota</taxon>
        <taxon>Fungi</taxon>
        <taxon>Fungi incertae sedis</taxon>
        <taxon>Mucoromycota</taxon>
        <taxon>Glomeromycotina</taxon>
        <taxon>Glomeromycetes</taxon>
        <taxon>Glomerales</taxon>
        <taxon>Glomeraceae</taxon>
        <taxon>Rhizophagus</taxon>
    </lineage>
</organism>
<gene>
    <name evidence="1" type="ORF">GLOINDRAFT_27594</name>
</gene>
<proteinExistence type="predicted"/>
<reference evidence="1" key="1">
    <citation type="submission" date="2013-07" db="EMBL/GenBank/DDBJ databases">
        <title>The genome of an arbuscular mycorrhizal fungus provides insights into the evolution of the oldest plant symbiosis.</title>
        <authorList>
            <consortium name="DOE Joint Genome Institute"/>
            <person name="Tisserant E."/>
            <person name="Malbreil M."/>
            <person name="Kuo A."/>
            <person name="Kohler A."/>
            <person name="Symeonidi A."/>
            <person name="Balestrini R."/>
            <person name="Charron P."/>
            <person name="Duensing N."/>
            <person name="Frei-dit-Frey N."/>
            <person name="Gianinazzi-Pearson V."/>
            <person name="Gilbert B."/>
            <person name="Handa Y."/>
            <person name="Hijri M."/>
            <person name="Kaul R."/>
            <person name="Kawaguchi M."/>
            <person name="Krajinski F."/>
            <person name="Lammers P."/>
            <person name="Lapierre D."/>
            <person name="Masclaux F.G."/>
            <person name="Murat C."/>
            <person name="Morin E."/>
            <person name="Ndikumana S."/>
            <person name="Pagni M."/>
            <person name="Petitpierre D."/>
            <person name="Requena N."/>
            <person name="Rosikiewicz P."/>
            <person name="Riley R."/>
            <person name="Saito K."/>
            <person name="San Clemente H."/>
            <person name="Shapiro H."/>
            <person name="van Tuinen D."/>
            <person name="Becard G."/>
            <person name="Bonfante P."/>
            <person name="Paszkowski U."/>
            <person name="Shachar-Hill Y."/>
            <person name="Young J.P."/>
            <person name="Sanders I.R."/>
            <person name="Henrissat B."/>
            <person name="Rensing S.A."/>
            <person name="Grigoriev I.V."/>
            <person name="Corradi N."/>
            <person name="Roux C."/>
            <person name="Martin F."/>
        </authorList>
    </citation>
    <scope>NUCLEOTIDE SEQUENCE</scope>
    <source>
        <strain evidence="1">DAOM 197198</strain>
    </source>
</reference>
<name>U9TVD1_RHIID</name>
<evidence type="ECO:0000313" key="1">
    <source>
        <dbReference type="EMBL" id="ESA12035.1"/>
    </source>
</evidence>
<dbReference type="AlphaFoldDB" id="U9TVD1"/>
<dbReference type="HOGENOM" id="CLU_852974_0_0_1"/>
<protein>
    <recommendedName>
        <fullName evidence="2">Serine-threonine/tyrosine-protein kinase catalytic domain-containing protein</fullName>
    </recommendedName>
</protein>
<evidence type="ECO:0008006" key="2">
    <source>
        <dbReference type="Google" id="ProtNLM"/>
    </source>
</evidence>
<sequence>MKSCWDPDPKKRPSIKDIRLTFGSWAFRGKNKVEFDQAESKRKKLIELKKIGPEFAEKYHSEAIYTSRPLSDLISKCSSTNSSSTISYDNKQDSNYISLNTVTKSLSSQNLSSKIQTCSASFDSNYISADLELDIDTESIKTQNSSKRNIEELNFEADDDNVRQYNEWIDKEPLVIIVLAKSLLNELGKKNALKKSYVSQLEIALNNVHIAIEEYELLILMKRKSNCEFHGYRSQTRTEAREKLNRLFPKDMEVFKIYQEYFSPEPEEDPEEELEVEAESLVDQSRIFGQLHDVETYHFEELLFGVNLDEISQKLLWCCSVVFRSH</sequence>
<dbReference type="EMBL" id="KI285342">
    <property type="protein sequence ID" value="ESA12035.1"/>
    <property type="molecule type" value="Genomic_DNA"/>
</dbReference>
<accession>U9TVD1</accession>